<evidence type="ECO:0000256" key="4">
    <source>
        <dbReference type="ARBA" id="ARBA00022448"/>
    </source>
</evidence>
<keyword evidence="5" id="KW-0679">Respiratory chain</keyword>
<feature type="non-terminal residue" evidence="18">
    <location>
        <position position="1"/>
    </location>
</feature>
<evidence type="ECO:0000256" key="13">
    <source>
        <dbReference type="ARBA" id="ARBA00023128"/>
    </source>
</evidence>
<keyword evidence="10 16" id="KW-1133">Transmembrane helix</keyword>
<dbReference type="EMBL" id="JH971735">
    <property type="protein sequence ID" value="EKM74021.1"/>
    <property type="molecule type" value="Genomic_DNA"/>
</dbReference>
<sequence length="179" mass="19760">IPFIILALFSIFFGYVASDLFVGVGSDFLGNSVFIHPNNVSIIEAEFSLSPIIKLLPLICTIAGALSAFFLYNFAPRFLNDLTETSLGRKVYAFLNGKYYFDVVYNHFIIQSGLKLGYSISKNIDRGAIEFLGPHGLAKTFVNLGTNIAKLDDGKITTYALYIVLSLLTLTYLTFSSII</sequence>
<evidence type="ECO:0000256" key="11">
    <source>
        <dbReference type="ARBA" id="ARBA00023027"/>
    </source>
</evidence>
<dbReference type="PANTHER" id="PTHR42829:SF2">
    <property type="entry name" value="NADH-UBIQUINONE OXIDOREDUCTASE CHAIN 5"/>
    <property type="match status" value="1"/>
</dbReference>
<evidence type="ECO:0000256" key="14">
    <source>
        <dbReference type="ARBA" id="ARBA00023136"/>
    </source>
</evidence>
<dbReference type="OMA" id="NDFIACQ"/>
<evidence type="ECO:0000256" key="3">
    <source>
        <dbReference type="ARBA" id="ARBA00021096"/>
    </source>
</evidence>
<comment type="catalytic activity">
    <reaction evidence="15">
        <text>a ubiquinone + NADH + 5 H(+)(in) = a ubiquinol + NAD(+) + 4 H(+)(out)</text>
        <dbReference type="Rhea" id="RHEA:29091"/>
        <dbReference type="Rhea" id="RHEA-COMP:9565"/>
        <dbReference type="Rhea" id="RHEA-COMP:9566"/>
        <dbReference type="ChEBI" id="CHEBI:15378"/>
        <dbReference type="ChEBI" id="CHEBI:16389"/>
        <dbReference type="ChEBI" id="CHEBI:17976"/>
        <dbReference type="ChEBI" id="CHEBI:57540"/>
        <dbReference type="ChEBI" id="CHEBI:57945"/>
        <dbReference type="EC" id="7.1.1.2"/>
    </reaction>
</comment>
<evidence type="ECO:0000256" key="8">
    <source>
        <dbReference type="ARBA" id="ARBA00022967"/>
    </source>
</evidence>
<dbReference type="GO" id="GO:0005743">
    <property type="term" value="C:mitochondrial inner membrane"/>
    <property type="evidence" value="ECO:0007669"/>
    <property type="project" value="UniProtKB-SubCell"/>
</dbReference>
<evidence type="ECO:0000256" key="5">
    <source>
        <dbReference type="ARBA" id="ARBA00022660"/>
    </source>
</evidence>
<evidence type="ECO:0000313" key="19">
    <source>
        <dbReference type="Proteomes" id="UP000008493"/>
    </source>
</evidence>
<keyword evidence="11" id="KW-0520">NAD</keyword>
<evidence type="ECO:0000256" key="16">
    <source>
        <dbReference type="SAM" id="Phobius"/>
    </source>
</evidence>
<keyword evidence="19" id="KW-1185">Reference proteome</keyword>
<evidence type="ECO:0000256" key="15">
    <source>
        <dbReference type="ARBA" id="ARBA00049551"/>
    </source>
</evidence>
<keyword evidence="4" id="KW-0813">Transport</keyword>
<evidence type="ECO:0000256" key="2">
    <source>
        <dbReference type="ARBA" id="ARBA00012944"/>
    </source>
</evidence>
<dbReference type="Gene3D" id="1.20.5.2700">
    <property type="match status" value="1"/>
</dbReference>
<keyword evidence="13" id="KW-0496">Mitochondrion</keyword>
<dbReference type="KEGG" id="abp:AGABI1DRAFT17489"/>
<gene>
    <name evidence="18" type="ORF">AGABI1DRAFT_17489</name>
</gene>
<dbReference type="GO" id="GO:0008137">
    <property type="term" value="F:NADH dehydrogenase (ubiquinone) activity"/>
    <property type="evidence" value="ECO:0007669"/>
    <property type="project" value="UniProtKB-EC"/>
</dbReference>
<dbReference type="eggNOG" id="KOG4668">
    <property type="taxonomic scope" value="Eukaryota"/>
</dbReference>
<dbReference type="InParanoid" id="K5WFH5"/>
<feature type="transmembrane region" description="Helical" evidence="16">
    <location>
        <begin position="55"/>
        <end position="75"/>
    </location>
</feature>
<keyword evidence="7" id="KW-0999">Mitochondrion inner membrane</keyword>
<accession>K5WFH5</accession>
<dbReference type="PANTHER" id="PTHR42829">
    <property type="entry name" value="NADH-UBIQUINONE OXIDOREDUCTASE CHAIN 5"/>
    <property type="match status" value="1"/>
</dbReference>
<reference evidence="19" key="1">
    <citation type="journal article" date="2012" name="Proc. Natl. Acad. Sci. U.S.A.">
        <title>Genome sequence of the button mushroom Agaricus bisporus reveals mechanisms governing adaptation to a humic-rich ecological niche.</title>
        <authorList>
            <person name="Morin E."/>
            <person name="Kohler A."/>
            <person name="Baker A.R."/>
            <person name="Foulongne-Oriol M."/>
            <person name="Lombard V."/>
            <person name="Nagy L.G."/>
            <person name="Ohm R.A."/>
            <person name="Patyshakuliyeva A."/>
            <person name="Brun A."/>
            <person name="Aerts A.L."/>
            <person name="Bailey A.M."/>
            <person name="Billette C."/>
            <person name="Coutinho P.M."/>
            <person name="Deakin G."/>
            <person name="Doddapaneni H."/>
            <person name="Floudas D."/>
            <person name="Grimwood J."/>
            <person name="Hilden K."/>
            <person name="Kuees U."/>
            <person name="LaButti K.M."/>
            <person name="Lapidus A."/>
            <person name="Lindquist E.A."/>
            <person name="Lucas S.M."/>
            <person name="Murat C."/>
            <person name="Riley R.W."/>
            <person name="Salamov A.A."/>
            <person name="Schmutz J."/>
            <person name="Subramanian V."/>
            <person name="Woesten H.A.B."/>
            <person name="Xu J."/>
            <person name="Eastwood D.C."/>
            <person name="Foster G.D."/>
            <person name="Sonnenberg A.S."/>
            <person name="Cullen D."/>
            <person name="de Vries R.P."/>
            <person name="Lundell T."/>
            <person name="Hibbett D.S."/>
            <person name="Henrissat B."/>
            <person name="Burton K.S."/>
            <person name="Kerrigan R.W."/>
            <person name="Challen M.P."/>
            <person name="Grigoriev I.V."/>
            <person name="Martin F."/>
        </authorList>
    </citation>
    <scope>NUCLEOTIDE SEQUENCE [LARGE SCALE GENOMIC DNA]</scope>
    <source>
        <strain evidence="19">JB137-S8 / ATCC MYA-4627 / FGSC 10392</strain>
    </source>
</reference>
<dbReference type="RefSeq" id="XP_007335339.1">
    <property type="nucleotide sequence ID" value="XM_007335277.1"/>
</dbReference>
<comment type="subcellular location">
    <subcellularLocation>
        <location evidence="1">Mitochondrion inner membrane</location>
        <topology evidence="1">Multi-pass membrane protein</topology>
    </subcellularLocation>
</comment>
<dbReference type="Pfam" id="PF06455">
    <property type="entry name" value="NADH5_C"/>
    <property type="match status" value="1"/>
</dbReference>
<feature type="non-terminal residue" evidence="18">
    <location>
        <position position="179"/>
    </location>
</feature>
<dbReference type="InterPro" id="IPR003945">
    <property type="entry name" value="NU5C-like"/>
</dbReference>
<keyword evidence="6 16" id="KW-0812">Transmembrane</keyword>
<keyword evidence="12" id="KW-0830">Ubiquinone</keyword>
<dbReference type="HOGENOM" id="CLU_114622_0_0_1"/>
<dbReference type="InterPro" id="IPR010934">
    <property type="entry name" value="NADH_DH_su5_C"/>
</dbReference>
<protein>
    <recommendedName>
        <fullName evidence="3">NADH-ubiquinone oxidoreductase chain 5</fullName>
        <ecNumber evidence="2">7.1.1.2</ecNumber>
    </recommendedName>
</protein>
<dbReference type="AlphaFoldDB" id="K5WFH5"/>
<evidence type="ECO:0000256" key="7">
    <source>
        <dbReference type="ARBA" id="ARBA00022792"/>
    </source>
</evidence>
<organism evidence="18 19">
    <name type="scientific">Agaricus bisporus var. burnettii (strain JB137-S8 / ATCC MYA-4627 / FGSC 10392)</name>
    <name type="common">White button mushroom</name>
    <dbReference type="NCBI Taxonomy" id="597362"/>
    <lineage>
        <taxon>Eukaryota</taxon>
        <taxon>Fungi</taxon>
        <taxon>Dikarya</taxon>
        <taxon>Basidiomycota</taxon>
        <taxon>Agaricomycotina</taxon>
        <taxon>Agaricomycetes</taxon>
        <taxon>Agaricomycetidae</taxon>
        <taxon>Agaricales</taxon>
        <taxon>Agaricineae</taxon>
        <taxon>Agaricaceae</taxon>
        <taxon>Agaricus</taxon>
    </lineage>
</organism>
<proteinExistence type="predicted"/>
<evidence type="ECO:0000259" key="17">
    <source>
        <dbReference type="Pfam" id="PF06455"/>
    </source>
</evidence>
<feature type="domain" description="NADH dehydrogenase subunit 5 C-terminal" evidence="17">
    <location>
        <begin position="47"/>
        <end position="173"/>
    </location>
</feature>
<keyword evidence="9" id="KW-0249">Electron transport</keyword>
<evidence type="ECO:0000313" key="18">
    <source>
        <dbReference type="EMBL" id="EKM74021.1"/>
    </source>
</evidence>
<dbReference type="GO" id="GO:0015990">
    <property type="term" value="P:electron transport coupled proton transport"/>
    <property type="evidence" value="ECO:0007669"/>
    <property type="project" value="TreeGrafter"/>
</dbReference>
<dbReference type="EC" id="7.1.1.2" evidence="2"/>
<dbReference type="GO" id="GO:0003954">
    <property type="term" value="F:NADH dehydrogenase activity"/>
    <property type="evidence" value="ECO:0007669"/>
    <property type="project" value="TreeGrafter"/>
</dbReference>
<keyword evidence="14 16" id="KW-0472">Membrane</keyword>
<dbReference type="GO" id="GO:0042773">
    <property type="term" value="P:ATP synthesis coupled electron transport"/>
    <property type="evidence" value="ECO:0007669"/>
    <property type="project" value="InterPro"/>
</dbReference>
<dbReference type="GeneID" id="18828768"/>
<evidence type="ECO:0000256" key="6">
    <source>
        <dbReference type="ARBA" id="ARBA00022692"/>
    </source>
</evidence>
<evidence type="ECO:0000256" key="10">
    <source>
        <dbReference type="ARBA" id="ARBA00022989"/>
    </source>
</evidence>
<evidence type="ECO:0000256" key="9">
    <source>
        <dbReference type="ARBA" id="ARBA00022982"/>
    </source>
</evidence>
<evidence type="ECO:0000256" key="1">
    <source>
        <dbReference type="ARBA" id="ARBA00004448"/>
    </source>
</evidence>
<dbReference type="Proteomes" id="UP000008493">
    <property type="component" value="Unassembled WGS sequence"/>
</dbReference>
<evidence type="ECO:0000256" key="12">
    <source>
        <dbReference type="ARBA" id="ARBA00023075"/>
    </source>
</evidence>
<dbReference type="OrthoDB" id="2686308at2759"/>
<keyword evidence="8" id="KW-1278">Translocase</keyword>
<feature type="transmembrane region" description="Helical" evidence="16">
    <location>
        <begin position="159"/>
        <end position="178"/>
    </location>
</feature>
<name>K5WFH5_AGABU</name>
<dbReference type="STRING" id="597362.K5WFH5"/>